<dbReference type="OrthoDB" id="2016966at2759"/>
<organism evidence="2 3">
    <name type="scientific">Carnegiea gigantea</name>
    <dbReference type="NCBI Taxonomy" id="171969"/>
    <lineage>
        <taxon>Eukaryota</taxon>
        <taxon>Viridiplantae</taxon>
        <taxon>Streptophyta</taxon>
        <taxon>Embryophyta</taxon>
        <taxon>Tracheophyta</taxon>
        <taxon>Spermatophyta</taxon>
        <taxon>Magnoliopsida</taxon>
        <taxon>eudicotyledons</taxon>
        <taxon>Gunneridae</taxon>
        <taxon>Pentapetalae</taxon>
        <taxon>Caryophyllales</taxon>
        <taxon>Cactineae</taxon>
        <taxon>Cactaceae</taxon>
        <taxon>Cactoideae</taxon>
        <taxon>Echinocereeae</taxon>
        <taxon>Carnegiea</taxon>
    </lineage>
</organism>
<feature type="compositionally biased region" description="Basic residues" evidence="1">
    <location>
        <begin position="124"/>
        <end position="143"/>
    </location>
</feature>
<evidence type="ECO:0000256" key="1">
    <source>
        <dbReference type="SAM" id="MobiDB-lite"/>
    </source>
</evidence>
<dbReference type="PANTHER" id="PTHR34952:SF2">
    <property type="entry name" value="OS05G0113500 PROTEIN"/>
    <property type="match status" value="1"/>
</dbReference>
<gene>
    <name evidence="2" type="ORF">Cgig2_030077</name>
</gene>
<protein>
    <submittedName>
        <fullName evidence="2">Uncharacterized protein</fullName>
    </submittedName>
</protein>
<feature type="region of interest" description="Disordered" evidence="1">
    <location>
        <begin position="124"/>
        <end position="184"/>
    </location>
</feature>
<evidence type="ECO:0000313" key="2">
    <source>
        <dbReference type="EMBL" id="KAJ8433690.1"/>
    </source>
</evidence>
<evidence type="ECO:0000313" key="3">
    <source>
        <dbReference type="Proteomes" id="UP001153076"/>
    </source>
</evidence>
<dbReference type="Proteomes" id="UP001153076">
    <property type="component" value="Unassembled WGS sequence"/>
</dbReference>
<name>A0A9Q1JZG3_9CARY</name>
<reference evidence="2" key="1">
    <citation type="submission" date="2022-04" db="EMBL/GenBank/DDBJ databases">
        <title>Carnegiea gigantea Genome sequencing and assembly v2.</title>
        <authorList>
            <person name="Copetti D."/>
            <person name="Sanderson M.J."/>
            <person name="Burquez A."/>
            <person name="Wojciechowski M.F."/>
        </authorList>
    </citation>
    <scope>NUCLEOTIDE SEQUENCE</scope>
    <source>
        <strain evidence="2">SGP5-SGP5p</strain>
        <tissue evidence="2">Aerial part</tissue>
    </source>
</reference>
<feature type="compositionally biased region" description="Basic and acidic residues" evidence="1">
    <location>
        <begin position="159"/>
        <end position="173"/>
    </location>
</feature>
<dbReference type="AlphaFoldDB" id="A0A9Q1JZG3"/>
<proteinExistence type="predicted"/>
<accession>A0A9Q1JZG3</accession>
<keyword evidence="3" id="KW-1185">Reference proteome</keyword>
<dbReference type="PANTHER" id="PTHR34952">
    <property type="entry name" value="OS05G0113500 PROTEIN"/>
    <property type="match status" value="1"/>
</dbReference>
<comment type="caution">
    <text evidence="2">The sequence shown here is derived from an EMBL/GenBank/DDBJ whole genome shotgun (WGS) entry which is preliminary data.</text>
</comment>
<sequence length="206" mass="22863">MILYWKDLSIGAAQSQAKKEYGTLKRKGIGAQCLWCPLKFLFALRFRLPPLYVVPHVVIISNILKKVIGVVILVNLWFLPPSLGGGREKEGIPPKKLSVSWAPNVYDPPSTSVSHCPRKNVRQQYKSKKKHAKGKQKGKHVRARGSGPKDKKHNLKNGGRSEKRLSSPEDSDKTSSNNNKLSLGFLDFERHVDDIGGPEPNCGSSS</sequence>
<dbReference type="EMBL" id="JAKOGI010000523">
    <property type="protein sequence ID" value="KAJ8433690.1"/>
    <property type="molecule type" value="Genomic_DNA"/>
</dbReference>